<organism evidence="1 2">
    <name type="scientific">Trifolium medium</name>
    <dbReference type="NCBI Taxonomy" id="97028"/>
    <lineage>
        <taxon>Eukaryota</taxon>
        <taxon>Viridiplantae</taxon>
        <taxon>Streptophyta</taxon>
        <taxon>Embryophyta</taxon>
        <taxon>Tracheophyta</taxon>
        <taxon>Spermatophyta</taxon>
        <taxon>Magnoliopsida</taxon>
        <taxon>eudicotyledons</taxon>
        <taxon>Gunneridae</taxon>
        <taxon>Pentapetalae</taxon>
        <taxon>rosids</taxon>
        <taxon>fabids</taxon>
        <taxon>Fabales</taxon>
        <taxon>Fabaceae</taxon>
        <taxon>Papilionoideae</taxon>
        <taxon>50 kb inversion clade</taxon>
        <taxon>NPAAA clade</taxon>
        <taxon>Hologalegina</taxon>
        <taxon>IRL clade</taxon>
        <taxon>Trifolieae</taxon>
        <taxon>Trifolium</taxon>
    </lineage>
</organism>
<keyword evidence="2" id="KW-1185">Reference proteome</keyword>
<reference evidence="1 2" key="1">
    <citation type="journal article" date="2018" name="Front. Plant Sci.">
        <title>Red Clover (Trifolium pratense) and Zigzag Clover (T. medium) - A Picture of Genomic Similarities and Differences.</title>
        <authorList>
            <person name="Dluhosova J."/>
            <person name="Istvanek J."/>
            <person name="Nedelnik J."/>
            <person name="Repkova J."/>
        </authorList>
    </citation>
    <scope>NUCLEOTIDE SEQUENCE [LARGE SCALE GENOMIC DNA]</scope>
    <source>
        <strain evidence="2">cv. 10/8</strain>
        <tissue evidence="1">Leaf</tissue>
    </source>
</reference>
<name>A0A392S533_9FABA</name>
<evidence type="ECO:0000313" key="2">
    <source>
        <dbReference type="Proteomes" id="UP000265520"/>
    </source>
</evidence>
<accession>A0A392S533</accession>
<sequence length="29" mass="3064">AKDNGLEDGVVTIEEIRFGTESQGTGLEV</sequence>
<protein>
    <submittedName>
        <fullName evidence="1">Vacuolar protein sorting-associated protein 25-like</fullName>
    </submittedName>
</protein>
<dbReference type="Proteomes" id="UP000265520">
    <property type="component" value="Unassembled WGS sequence"/>
</dbReference>
<evidence type="ECO:0000313" key="1">
    <source>
        <dbReference type="EMBL" id="MCI43542.1"/>
    </source>
</evidence>
<dbReference type="AlphaFoldDB" id="A0A392S533"/>
<proteinExistence type="predicted"/>
<feature type="non-terminal residue" evidence="1">
    <location>
        <position position="1"/>
    </location>
</feature>
<dbReference type="EMBL" id="LXQA010318773">
    <property type="protein sequence ID" value="MCI43542.1"/>
    <property type="molecule type" value="Genomic_DNA"/>
</dbReference>
<comment type="caution">
    <text evidence="1">The sequence shown here is derived from an EMBL/GenBank/DDBJ whole genome shotgun (WGS) entry which is preliminary data.</text>
</comment>